<keyword evidence="1" id="KW-1133">Transmembrane helix</keyword>
<gene>
    <name evidence="2" type="ORF">PDUR_22265</name>
</gene>
<evidence type="ECO:0000313" key="2">
    <source>
        <dbReference type="EMBL" id="AIQ14323.1"/>
    </source>
</evidence>
<proteinExistence type="predicted"/>
<dbReference type="STRING" id="44251.PDUR_22265"/>
<protein>
    <submittedName>
        <fullName evidence="2">Uncharacterized protein</fullName>
    </submittedName>
</protein>
<evidence type="ECO:0000313" key="3">
    <source>
        <dbReference type="Proteomes" id="UP000029409"/>
    </source>
</evidence>
<feature type="transmembrane region" description="Helical" evidence="1">
    <location>
        <begin position="36"/>
        <end position="59"/>
    </location>
</feature>
<keyword evidence="1" id="KW-0812">Transmembrane</keyword>
<keyword evidence="1" id="KW-0472">Membrane</keyword>
<dbReference type="KEGG" id="pdu:PDUR_22265"/>
<reference evidence="2 3" key="1">
    <citation type="submission" date="2014-08" db="EMBL/GenBank/DDBJ databases">
        <title>Comparative genomics of the Paenibacillus odorifer group.</title>
        <authorList>
            <person name="den Bakker H.C."/>
            <person name="Tsai Y.-C."/>
            <person name="Martin N."/>
            <person name="Korlach J."/>
            <person name="Wiedmann M."/>
        </authorList>
    </citation>
    <scope>NUCLEOTIDE SEQUENCE [LARGE SCALE GENOMIC DNA]</scope>
    <source>
        <strain evidence="2 3">DSM 1735</strain>
    </source>
</reference>
<organism evidence="2 3">
    <name type="scientific">Paenibacillus durus</name>
    <name type="common">Paenibacillus azotofixans</name>
    <dbReference type="NCBI Taxonomy" id="44251"/>
    <lineage>
        <taxon>Bacteria</taxon>
        <taxon>Bacillati</taxon>
        <taxon>Bacillota</taxon>
        <taxon>Bacilli</taxon>
        <taxon>Bacillales</taxon>
        <taxon>Paenibacillaceae</taxon>
        <taxon>Paenibacillus</taxon>
    </lineage>
</organism>
<sequence>MDVKPLFNNRKHPAVSHIWKNDADVFRNNISKRRQFILWIGALPYVTKFRILTHCFSYYKLLFTGEQPPRFLPFP</sequence>
<keyword evidence="3" id="KW-1185">Reference proteome</keyword>
<dbReference type="AlphaFoldDB" id="A0A089HVE8"/>
<accession>A0A089HVE8</accession>
<dbReference type="EMBL" id="CP009288">
    <property type="protein sequence ID" value="AIQ14323.1"/>
    <property type="molecule type" value="Genomic_DNA"/>
</dbReference>
<dbReference type="Proteomes" id="UP000029409">
    <property type="component" value="Chromosome"/>
</dbReference>
<name>A0A089HVE8_PAEDU</name>
<evidence type="ECO:0000256" key="1">
    <source>
        <dbReference type="SAM" id="Phobius"/>
    </source>
</evidence>